<keyword evidence="2" id="KW-1185">Reference proteome</keyword>
<sequence>MLDTMGDGRTSLSPYDTAWIALVRNLHGLDLPQFPSSLQWTANNQLLDGSWGDEHFFLAYDRLLNTLACLVAMKSWKVHAQKIQKEGWQFNLDALIPWGAVLNEAENLLLIEKFGWCRSKSTRLGSGTLFPAPD</sequence>
<comment type="caution">
    <text evidence="1">The sequence shown here is derived from an EMBL/GenBank/DDBJ whole genome shotgun (WGS) entry which is preliminary data.</text>
</comment>
<dbReference type="PANTHER" id="PTHR31739">
    <property type="entry name" value="ENT-COPALYL DIPHOSPHATE SYNTHASE, CHLOROPLASTIC"/>
    <property type="match status" value="1"/>
</dbReference>
<gene>
    <name evidence="1" type="ORF">Adt_34106</name>
</gene>
<accession>A0ABD1QY68</accession>
<proteinExistence type="predicted"/>
<dbReference type="InterPro" id="IPR050148">
    <property type="entry name" value="Terpene_synthase-like"/>
</dbReference>
<dbReference type="EMBL" id="JBFOLK010000010">
    <property type="protein sequence ID" value="KAL2481140.1"/>
    <property type="molecule type" value="Genomic_DNA"/>
</dbReference>
<evidence type="ECO:0000313" key="2">
    <source>
        <dbReference type="Proteomes" id="UP001604336"/>
    </source>
</evidence>
<dbReference type="AlphaFoldDB" id="A0ABD1QY68"/>
<reference evidence="2" key="1">
    <citation type="submission" date="2024-07" db="EMBL/GenBank/DDBJ databases">
        <title>Two chromosome-level genome assemblies of Korean endemic species Abeliophyllum distichum and Forsythia ovata (Oleaceae).</title>
        <authorList>
            <person name="Jang H."/>
        </authorList>
    </citation>
    <scope>NUCLEOTIDE SEQUENCE [LARGE SCALE GENOMIC DNA]</scope>
</reference>
<name>A0ABD1QY68_9LAMI</name>
<dbReference type="InterPro" id="IPR008930">
    <property type="entry name" value="Terpenoid_cyclase/PrenylTrfase"/>
</dbReference>
<dbReference type="Gene3D" id="1.50.10.160">
    <property type="match status" value="1"/>
</dbReference>
<dbReference type="Proteomes" id="UP001604336">
    <property type="component" value="Unassembled WGS sequence"/>
</dbReference>
<protein>
    <submittedName>
        <fullName evidence="1">Ent-copalyl diphosphate synthase</fullName>
    </submittedName>
</protein>
<evidence type="ECO:0000313" key="1">
    <source>
        <dbReference type="EMBL" id="KAL2481140.1"/>
    </source>
</evidence>
<dbReference type="SUPFAM" id="SSF48239">
    <property type="entry name" value="Terpenoid cyclases/Protein prenyltransferases"/>
    <property type="match status" value="1"/>
</dbReference>
<dbReference type="GO" id="GO:0003824">
    <property type="term" value="F:catalytic activity"/>
    <property type="evidence" value="ECO:0007669"/>
    <property type="project" value="UniProtKB-ARBA"/>
</dbReference>
<dbReference type="PANTHER" id="PTHR31739:SF30">
    <property type="entry name" value="COPAL-8-OL DIPHOSPHATE HYDRATASE, CHLOROPLASTIC"/>
    <property type="match status" value="1"/>
</dbReference>
<organism evidence="1 2">
    <name type="scientific">Abeliophyllum distichum</name>
    <dbReference type="NCBI Taxonomy" id="126358"/>
    <lineage>
        <taxon>Eukaryota</taxon>
        <taxon>Viridiplantae</taxon>
        <taxon>Streptophyta</taxon>
        <taxon>Embryophyta</taxon>
        <taxon>Tracheophyta</taxon>
        <taxon>Spermatophyta</taxon>
        <taxon>Magnoliopsida</taxon>
        <taxon>eudicotyledons</taxon>
        <taxon>Gunneridae</taxon>
        <taxon>Pentapetalae</taxon>
        <taxon>asterids</taxon>
        <taxon>lamiids</taxon>
        <taxon>Lamiales</taxon>
        <taxon>Oleaceae</taxon>
        <taxon>Forsythieae</taxon>
        <taxon>Abeliophyllum</taxon>
    </lineage>
</organism>